<keyword evidence="2" id="KW-1185">Reference proteome</keyword>
<evidence type="ECO:0000313" key="2">
    <source>
        <dbReference type="Proteomes" id="UP000031668"/>
    </source>
</evidence>
<sequence length="191" mass="23074">MLHRLRLLNEIQFWIKHFFVITFKKFLRFKKPHNSTFVLDLSKMWIRLINGSKNKYQIDIIEELIFICAVFSLNFTHKLKKVNEGYGNFELTKIKKHGLCLIYFTLFSFPMFDHTAKTWLRNVLKVLHASFKKYFEQFSLEDMPIENQFYLLQYYLKSHVALQIKLSSRDEELFKAVFNRLITYPSLSNII</sequence>
<evidence type="ECO:0000313" key="1">
    <source>
        <dbReference type="EMBL" id="KII71871.1"/>
    </source>
</evidence>
<comment type="caution">
    <text evidence="1">The sequence shown here is derived from an EMBL/GenBank/DDBJ whole genome shotgun (WGS) entry which is preliminary data.</text>
</comment>
<proteinExistence type="predicted"/>
<dbReference type="Proteomes" id="UP000031668">
    <property type="component" value="Unassembled WGS sequence"/>
</dbReference>
<organism evidence="1 2">
    <name type="scientific">Thelohanellus kitauei</name>
    <name type="common">Myxosporean</name>
    <dbReference type="NCBI Taxonomy" id="669202"/>
    <lineage>
        <taxon>Eukaryota</taxon>
        <taxon>Metazoa</taxon>
        <taxon>Cnidaria</taxon>
        <taxon>Myxozoa</taxon>
        <taxon>Myxosporea</taxon>
        <taxon>Bivalvulida</taxon>
        <taxon>Platysporina</taxon>
        <taxon>Myxobolidae</taxon>
        <taxon>Thelohanellus</taxon>
    </lineage>
</organism>
<dbReference type="EMBL" id="JWZT01001605">
    <property type="protein sequence ID" value="KII71871.1"/>
    <property type="molecule type" value="Genomic_DNA"/>
</dbReference>
<protein>
    <submittedName>
        <fullName evidence="1">Uncharacterized protein</fullName>
    </submittedName>
</protein>
<reference evidence="1 2" key="1">
    <citation type="journal article" date="2014" name="Genome Biol. Evol.">
        <title>The genome of the myxosporean Thelohanellus kitauei shows adaptations to nutrient acquisition within its fish host.</title>
        <authorList>
            <person name="Yang Y."/>
            <person name="Xiong J."/>
            <person name="Zhou Z."/>
            <person name="Huo F."/>
            <person name="Miao W."/>
            <person name="Ran C."/>
            <person name="Liu Y."/>
            <person name="Zhang J."/>
            <person name="Feng J."/>
            <person name="Wang M."/>
            <person name="Wang M."/>
            <person name="Wang L."/>
            <person name="Yao B."/>
        </authorList>
    </citation>
    <scope>NUCLEOTIDE SEQUENCE [LARGE SCALE GENOMIC DNA]</scope>
    <source>
        <strain evidence="1">Wuqing</strain>
    </source>
</reference>
<accession>A0A0C2MWY5</accession>
<gene>
    <name evidence="1" type="ORF">RF11_07601</name>
</gene>
<name>A0A0C2MWY5_THEKT</name>
<dbReference type="AlphaFoldDB" id="A0A0C2MWY5"/>